<evidence type="ECO:0008006" key="3">
    <source>
        <dbReference type="Google" id="ProtNLM"/>
    </source>
</evidence>
<evidence type="ECO:0000313" key="1">
    <source>
        <dbReference type="EMBL" id="MDC9590822.1"/>
    </source>
</evidence>
<dbReference type="Proteomes" id="UP001217178">
    <property type="component" value="Unassembled WGS sequence"/>
</dbReference>
<protein>
    <recommendedName>
        <fullName evidence="3">Transposase</fullName>
    </recommendedName>
</protein>
<dbReference type="EMBL" id="JAQRFI010000047">
    <property type="protein sequence ID" value="MDC9590822.1"/>
    <property type="molecule type" value="Genomic_DNA"/>
</dbReference>
<name>A0ABT5LI83_9GAMM</name>
<comment type="caution">
    <text evidence="1">The sequence shown here is derived from an EMBL/GenBank/DDBJ whole genome shotgun (WGS) entry which is preliminary data.</text>
</comment>
<proteinExistence type="predicted"/>
<dbReference type="RefSeq" id="WP_273556095.1">
    <property type="nucleotide sequence ID" value="NZ_JAQRFI010000047.1"/>
</dbReference>
<accession>A0ABT5LI83</accession>
<reference evidence="1 2" key="1">
    <citation type="submission" date="2023-02" db="EMBL/GenBank/DDBJ databases">
        <title>Entomopathogenic bacteria.</title>
        <authorList>
            <person name="Machado R.A."/>
        </authorList>
    </citation>
    <scope>NUCLEOTIDE SEQUENCE [LARGE SCALE GENOMIC DNA]</scope>
    <source>
        <strain evidence="1 2">XENO-10</strain>
    </source>
</reference>
<gene>
    <name evidence="1" type="ORF">PSI23_16395</name>
</gene>
<organism evidence="1 2">
    <name type="scientific">Xenorhabdus yunnanensis</name>
    <dbReference type="NCBI Taxonomy" id="3025878"/>
    <lineage>
        <taxon>Bacteria</taxon>
        <taxon>Pseudomonadati</taxon>
        <taxon>Pseudomonadota</taxon>
        <taxon>Gammaproteobacteria</taxon>
        <taxon>Enterobacterales</taxon>
        <taxon>Morganellaceae</taxon>
        <taxon>Xenorhabdus</taxon>
    </lineage>
</organism>
<evidence type="ECO:0000313" key="2">
    <source>
        <dbReference type="Proteomes" id="UP001217178"/>
    </source>
</evidence>
<sequence length="49" mass="5538">MLKRRVGIDLEGNKLNKARVVTKPNGDLVTVFPELKFKELSSKDIILRG</sequence>
<keyword evidence="2" id="KW-1185">Reference proteome</keyword>